<evidence type="ECO:0000256" key="2">
    <source>
        <dbReference type="ARBA" id="ARBA00022490"/>
    </source>
</evidence>
<dbReference type="CDD" id="cd14858">
    <property type="entry name" value="TrmE_N"/>
    <property type="match status" value="1"/>
</dbReference>
<feature type="domain" description="TrmE-type G" evidence="12">
    <location>
        <begin position="215"/>
        <end position="363"/>
    </location>
</feature>
<dbReference type="FunFam" id="3.40.50.300:FF:001376">
    <property type="entry name" value="tRNA modification GTPase MnmE"/>
    <property type="match status" value="1"/>
</dbReference>
<feature type="binding site" evidence="10">
    <location>
        <position position="118"/>
    </location>
    <ligand>
        <name>(6S)-5-formyl-5,6,7,8-tetrahydrofolate</name>
        <dbReference type="ChEBI" id="CHEBI:57457"/>
    </ligand>
</feature>
<dbReference type="GO" id="GO:0030488">
    <property type="term" value="P:tRNA methylation"/>
    <property type="evidence" value="ECO:0007669"/>
    <property type="project" value="TreeGrafter"/>
</dbReference>
<dbReference type="GO" id="GO:0005829">
    <property type="term" value="C:cytosol"/>
    <property type="evidence" value="ECO:0007669"/>
    <property type="project" value="TreeGrafter"/>
</dbReference>
<dbReference type="InterPro" id="IPR027266">
    <property type="entry name" value="TrmE/GcvT-like"/>
</dbReference>
<proteinExistence type="inferred from homology"/>
<dbReference type="SUPFAM" id="SSF52540">
    <property type="entry name" value="P-loop containing nucleoside triphosphate hydrolases"/>
    <property type="match status" value="1"/>
</dbReference>
<dbReference type="PRINTS" id="PR00326">
    <property type="entry name" value="GTP1OBG"/>
</dbReference>
<dbReference type="HAMAP" id="MF_00379">
    <property type="entry name" value="GTPase_MnmE"/>
    <property type="match status" value="1"/>
</dbReference>
<keyword evidence="2 10" id="KW-0963">Cytoplasm</keyword>
<dbReference type="Gene3D" id="3.40.50.300">
    <property type="entry name" value="P-loop containing nucleotide triphosphate hydrolases"/>
    <property type="match status" value="1"/>
</dbReference>
<dbReference type="InterPro" id="IPR006073">
    <property type="entry name" value="GTP-bd"/>
</dbReference>
<comment type="similarity">
    <text evidence="1 10 11">Belongs to the TRAFAC class TrmE-Era-EngA-EngB-Septin-like GTPase superfamily. TrmE GTPase family.</text>
</comment>
<keyword evidence="7 10" id="KW-0460">Magnesium</keyword>
<dbReference type="Gene3D" id="3.30.1360.120">
    <property type="entry name" value="Probable tRNA modification gtpase trme, domain 1"/>
    <property type="match status" value="1"/>
</dbReference>
<feature type="binding site" evidence="10">
    <location>
        <position position="246"/>
    </location>
    <ligand>
        <name>K(+)</name>
        <dbReference type="ChEBI" id="CHEBI:29103"/>
    </ligand>
</feature>
<dbReference type="InterPro" id="IPR018948">
    <property type="entry name" value="GTP-bd_TrmE_N"/>
</dbReference>
<comment type="subunit">
    <text evidence="10">Homodimer. Heterotetramer of two MnmE and two MnmG subunits.</text>
</comment>
<dbReference type="InterPro" id="IPR027417">
    <property type="entry name" value="P-loop_NTPase"/>
</dbReference>
<sequence length="441" mass="47442">MEPIIALATPPLKGALALIRVSGDGVFALAQKLFDKPFGPLEKPSLLHGRIMGKDGPIDDVVLLCYPQGKSMTGEEAVEVSCHGSMLIANQIVEAFTSLGARYANPGEFTMRSYLNGKMDLVEAEAVNDLINAQTEAGKKLALLSLSGEASKAFKPVLERIASLMALLETNIDFPEYEDIEVASIEKVIAECSAIQKELSRLIKEGQEGRYVKEGLKIAILGEPNVGKSSILNALLGEEKAIVTALPGTTRDIVEGELSIRGIPVRLLDTAGLRDSEDVIERIGIEKSMKAKEEADLVLVVLDASKPLNEEEKALLESCDEGKTIVCYNKSDKLSDKDGDKLYISALNGQVEPLREAIVEKIGLNDFSFSTPSLSNNRQLGLLKAIYEDLTAAIEGAKSGIGIALVSSSLLHAYNKGRALLGLDPTLDLAEEIFSRFCVGK</sequence>
<dbReference type="NCBIfam" id="TIGR00231">
    <property type="entry name" value="small_GTP"/>
    <property type="match status" value="1"/>
</dbReference>
<reference evidence="13" key="1">
    <citation type="submission" date="2020-10" db="EMBL/GenBank/DDBJ databases">
        <authorList>
            <person name="Gilroy R."/>
        </authorList>
    </citation>
    <scope>NUCLEOTIDE SEQUENCE</scope>
    <source>
        <strain evidence="13">17113</strain>
    </source>
</reference>
<evidence type="ECO:0000256" key="6">
    <source>
        <dbReference type="ARBA" id="ARBA00022801"/>
    </source>
</evidence>
<evidence type="ECO:0000256" key="7">
    <source>
        <dbReference type="ARBA" id="ARBA00022842"/>
    </source>
</evidence>
<dbReference type="InterPro" id="IPR031168">
    <property type="entry name" value="G_TrmE"/>
</dbReference>
<evidence type="ECO:0000256" key="9">
    <source>
        <dbReference type="ARBA" id="ARBA00023134"/>
    </source>
</evidence>
<feature type="binding site" evidence="10">
    <location>
        <position position="229"/>
    </location>
    <ligand>
        <name>Mg(2+)</name>
        <dbReference type="ChEBI" id="CHEBI:18420"/>
    </ligand>
</feature>
<keyword evidence="4 10" id="KW-0479">Metal-binding</keyword>
<feature type="binding site" evidence="10">
    <location>
        <begin position="244"/>
        <end position="250"/>
    </location>
    <ligand>
        <name>GTP</name>
        <dbReference type="ChEBI" id="CHEBI:37565"/>
    </ligand>
</feature>
<dbReference type="PROSITE" id="PS51709">
    <property type="entry name" value="G_TRME"/>
    <property type="match status" value="1"/>
</dbReference>
<dbReference type="InterPro" id="IPR025867">
    <property type="entry name" value="MnmE_helical"/>
</dbReference>
<dbReference type="Gene3D" id="1.20.120.430">
    <property type="entry name" value="tRNA modification GTPase MnmE domain 2"/>
    <property type="match status" value="1"/>
</dbReference>
<dbReference type="PANTHER" id="PTHR42714">
    <property type="entry name" value="TRNA MODIFICATION GTPASE GTPBP3"/>
    <property type="match status" value="1"/>
</dbReference>
<feature type="binding site" evidence="10">
    <location>
        <position position="225"/>
    </location>
    <ligand>
        <name>K(+)</name>
        <dbReference type="ChEBI" id="CHEBI:29103"/>
    </ligand>
</feature>
<comment type="caution">
    <text evidence="13">The sequence shown here is derived from an EMBL/GenBank/DDBJ whole genome shotgun (WGS) entry which is preliminary data.</text>
</comment>
<feature type="binding site" evidence="10">
    <location>
        <position position="244"/>
    </location>
    <ligand>
        <name>K(+)</name>
        <dbReference type="ChEBI" id="CHEBI:29103"/>
    </ligand>
</feature>
<evidence type="ECO:0000256" key="10">
    <source>
        <dbReference type="HAMAP-Rule" id="MF_00379"/>
    </source>
</evidence>
<evidence type="ECO:0000313" key="14">
    <source>
        <dbReference type="Proteomes" id="UP000823634"/>
    </source>
</evidence>
<name>A0A9D9DEV8_9FIRM</name>
<keyword evidence="5 10" id="KW-0547">Nucleotide-binding</keyword>
<dbReference type="InterPro" id="IPR005225">
    <property type="entry name" value="Small_GTP-bd"/>
</dbReference>
<dbReference type="AlphaFoldDB" id="A0A9D9DEV8"/>
<evidence type="ECO:0000256" key="8">
    <source>
        <dbReference type="ARBA" id="ARBA00022958"/>
    </source>
</evidence>
<comment type="subcellular location">
    <subcellularLocation>
        <location evidence="10">Cytoplasm</location>
    </subcellularLocation>
</comment>
<evidence type="ECO:0000313" key="13">
    <source>
        <dbReference type="EMBL" id="MBO8425970.1"/>
    </source>
</evidence>
<gene>
    <name evidence="10 13" type="primary">mnmE</name>
    <name evidence="10" type="synonym">trmE</name>
    <name evidence="13" type="ORF">IAC61_01440</name>
</gene>
<comment type="function">
    <text evidence="10">Exhibits a very high intrinsic GTPase hydrolysis rate. Involved in the addition of a carboxymethylaminomethyl (cmnm) group at the wobble position (U34) of certain tRNAs, forming tRNA-cmnm(5)s(2)U34.</text>
</comment>
<comment type="cofactor">
    <cofactor evidence="10">
        <name>K(+)</name>
        <dbReference type="ChEBI" id="CHEBI:29103"/>
    </cofactor>
    <text evidence="10">Binds 1 potassium ion per subunit.</text>
</comment>
<keyword evidence="6 10" id="KW-0378">Hydrolase</keyword>
<feature type="binding site" evidence="10">
    <location>
        <begin position="269"/>
        <end position="272"/>
    </location>
    <ligand>
        <name>GTP</name>
        <dbReference type="ChEBI" id="CHEBI:37565"/>
    </ligand>
</feature>
<keyword evidence="9 10" id="KW-0342">GTP-binding</keyword>
<feature type="binding site" evidence="10">
    <location>
        <position position="441"/>
    </location>
    <ligand>
        <name>(6S)-5-formyl-5,6,7,8-tetrahydrofolate</name>
        <dbReference type="ChEBI" id="CHEBI:57457"/>
    </ligand>
</feature>
<dbReference type="PANTHER" id="PTHR42714:SF2">
    <property type="entry name" value="TRNA MODIFICATION GTPASE GTPBP3, MITOCHONDRIAL"/>
    <property type="match status" value="1"/>
</dbReference>
<dbReference type="CDD" id="cd04164">
    <property type="entry name" value="trmE"/>
    <property type="match status" value="1"/>
</dbReference>
<dbReference type="EC" id="3.6.-.-" evidence="10"/>
<feature type="binding site" evidence="10">
    <location>
        <position position="79"/>
    </location>
    <ligand>
        <name>(6S)-5-formyl-5,6,7,8-tetrahydrofolate</name>
        <dbReference type="ChEBI" id="CHEBI:57457"/>
    </ligand>
</feature>
<keyword evidence="3 10" id="KW-0819">tRNA processing</keyword>
<evidence type="ECO:0000256" key="3">
    <source>
        <dbReference type="ARBA" id="ARBA00022694"/>
    </source>
</evidence>
<dbReference type="GO" id="GO:0002098">
    <property type="term" value="P:tRNA wobble uridine modification"/>
    <property type="evidence" value="ECO:0007669"/>
    <property type="project" value="TreeGrafter"/>
</dbReference>
<evidence type="ECO:0000256" key="5">
    <source>
        <dbReference type="ARBA" id="ARBA00022741"/>
    </source>
</evidence>
<dbReference type="Pfam" id="PF12631">
    <property type="entry name" value="MnmE_helical"/>
    <property type="match status" value="1"/>
</dbReference>
<organism evidence="13 14">
    <name type="scientific">Candidatus Alloenteromonas pullistercoris</name>
    <dbReference type="NCBI Taxonomy" id="2840785"/>
    <lineage>
        <taxon>Bacteria</taxon>
        <taxon>Bacillati</taxon>
        <taxon>Bacillota</taxon>
        <taxon>Bacillota incertae sedis</taxon>
        <taxon>Candidatus Alloenteromonas</taxon>
    </lineage>
</organism>
<keyword evidence="8 10" id="KW-0630">Potassium</keyword>
<reference evidence="13" key="2">
    <citation type="journal article" date="2021" name="PeerJ">
        <title>Extensive microbial diversity within the chicken gut microbiome revealed by metagenomics and culture.</title>
        <authorList>
            <person name="Gilroy R."/>
            <person name="Ravi A."/>
            <person name="Getino M."/>
            <person name="Pursley I."/>
            <person name="Horton D.L."/>
            <person name="Alikhan N.F."/>
            <person name="Baker D."/>
            <person name="Gharbi K."/>
            <person name="Hall N."/>
            <person name="Watson M."/>
            <person name="Adriaenssens E.M."/>
            <person name="Foster-Nyarko E."/>
            <person name="Jarju S."/>
            <person name="Secka A."/>
            <person name="Antonio M."/>
            <person name="Oren A."/>
            <person name="Chaudhuri R.R."/>
            <person name="La Ragione R."/>
            <person name="Hildebrand F."/>
            <person name="Pallen M.J."/>
        </authorList>
    </citation>
    <scope>NUCLEOTIDE SEQUENCE</scope>
    <source>
        <strain evidence="13">17113</strain>
    </source>
</reference>
<accession>A0A9D9DEV8</accession>
<evidence type="ECO:0000256" key="1">
    <source>
        <dbReference type="ARBA" id="ARBA00011043"/>
    </source>
</evidence>
<dbReference type="InterPro" id="IPR027368">
    <property type="entry name" value="MnmE_dom2"/>
</dbReference>
<feature type="binding site" evidence="10">
    <location>
        <position position="249"/>
    </location>
    <ligand>
        <name>K(+)</name>
        <dbReference type="ChEBI" id="CHEBI:29103"/>
    </ligand>
</feature>
<evidence type="ECO:0000256" key="11">
    <source>
        <dbReference type="RuleBase" id="RU003313"/>
    </source>
</evidence>
<dbReference type="InterPro" id="IPR004520">
    <property type="entry name" value="GTPase_MnmE"/>
</dbReference>
<feature type="binding site" evidence="10">
    <location>
        <begin position="225"/>
        <end position="230"/>
    </location>
    <ligand>
        <name>GTP</name>
        <dbReference type="ChEBI" id="CHEBI:37565"/>
    </ligand>
</feature>
<dbReference type="EMBL" id="JADINA010000011">
    <property type="protein sequence ID" value="MBO8425970.1"/>
    <property type="molecule type" value="Genomic_DNA"/>
</dbReference>
<dbReference type="GO" id="GO:0005525">
    <property type="term" value="F:GTP binding"/>
    <property type="evidence" value="ECO:0007669"/>
    <property type="project" value="UniProtKB-UniRule"/>
</dbReference>
<protein>
    <recommendedName>
        <fullName evidence="10">tRNA modification GTPase MnmE</fullName>
        <ecNumber evidence="10">3.6.-.-</ecNumber>
    </recommendedName>
</protein>
<evidence type="ECO:0000259" key="12">
    <source>
        <dbReference type="PROSITE" id="PS51709"/>
    </source>
</evidence>
<dbReference type="Pfam" id="PF01926">
    <property type="entry name" value="MMR_HSR1"/>
    <property type="match status" value="1"/>
</dbReference>
<dbReference type="GO" id="GO:0003924">
    <property type="term" value="F:GTPase activity"/>
    <property type="evidence" value="ECO:0007669"/>
    <property type="project" value="UniProtKB-UniRule"/>
</dbReference>
<feature type="binding site" evidence="10">
    <location>
        <position position="20"/>
    </location>
    <ligand>
        <name>(6S)-5-formyl-5,6,7,8-tetrahydrofolate</name>
        <dbReference type="ChEBI" id="CHEBI:57457"/>
    </ligand>
</feature>
<feature type="binding site" evidence="10">
    <location>
        <position position="250"/>
    </location>
    <ligand>
        <name>Mg(2+)</name>
        <dbReference type="ChEBI" id="CHEBI:18420"/>
    </ligand>
</feature>
<dbReference type="NCBIfam" id="TIGR00450">
    <property type="entry name" value="mnmE_trmE_thdF"/>
    <property type="match status" value="1"/>
</dbReference>
<dbReference type="Pfam" id="PF10396">
    <property type="entry name" value="TrmE_N"/>
    <property type="match status" value="1"/>
</dbReference>
<evidence type="ECO:0000256" key="4">
    <source>
        <dbReference type="ARBA" id="ARBA00022723"/>
    </source>
</evidence>
<dbReference type="GO" id="GO:0046872">
    <property type="term" value="F:metal ion binding"/>
    <property type="evidence" value="ECO:0007669"/>
    <property type="project" value="UniProtKB-KW"/>
</dbReference>
<dbReference type="Proteomes" id="UP000823634">
    <property type="component" value="Unassembled WGS sequence"/>
</dbReference>
<comment type="caution">
    <text evidence="10">Lacks conserved residue(s) required for the propagation of feature annotation.</text>
</comment>